<sequence length="69" mass="8407">MRGHPRPPTRRALWRTEWQRPRPARRAPRRASTPRRRRELRASRGRSRRTRRSPRTLRGHPRSPARRAS</sequence>
<reference evidence="2 3" key="1">
    <citation type="submission" date="2015-07" db="EMBL/GenBank/DDBJ databases">
        <authorList>
            <person name="Ju K.-S."/>
            <person name="Doroghazi J.R."/>
            <person name="Metcalf W.W."/>
        </authorList>
    </citation>
    <scope>NUCLEOTIDE SEQUENCE [LARGE SCALE GENOMIC DNA]</scope>
    <source>
        <strain evidence="2 3">NRRL B-3589</strain>
    </source>
</reference>
<dbReference type="Proteomes" id="UP000037020">
    <property type="component" value="Unassembled WGS sequence"/>
</dbReference>
<protein>
    <submittedName>
        <fullName evidence="2">Uncharacterized protein</fullName>
    </submittedName>
</protein>
<evidence type="ECO:0000256" key="1">
    <source>
        <dbReference type="SAM" id="MobiDB-lite"/>
    </source>
</evidence>
<accession>A0ABR5J3Y5</accession>
<feature type="region of interest" description="Disordered" evidence="1">
    <location>
        <begin position="1"/>
        <end position="69"/>
    </location>
</feature>
<comment type="caution">
    <text evidence="2">The sequence shown here is derived from an EMBL/GenBank/DDBJ whole genome shotgun (WGS) entry which is preliminary data.</text>
</comment>
<feature type="compositionally biased region" description="Basic residues" evidence="1">
    <location>
        <begin position="22"/>
        <end position="69"/>
    </location>
</feature>
<organism evidence="2 3">
    <name type="scientific">Streptomyces varsoviensis</name>
    <dbReference type="NCBI Taxonomy" id="67373"/>
    <lineage>
        <taxon>Bacteria</taxon>
        <taxon>Bacillati</taxon>
        <taxon>Actinomycetota</taxon>
        <taxon>Actinomycetes</taxon>
        <taxon>Kitasatosporales</taxon>
        <taxon>Streptomycetaceae</taxon>
        <taxon>Streptomyces</taxon>
    </lineage>
</organism>
<gene>
    <name evidence="2" type="ORF">ADK38_21695</name>
</gene>
<proteinExistence type="predicted"/>
<dbReference type="EMBL" id="LGUT01001858">
    <property type="protein sequence ID" value="KOG88094.1"/>
    <property type="molecule type" value="Genomic_DNA"/>
</dbReference>
<evidence type="ECO:0000313" key="3">
    <source>
        <dbReference type="Proteomes" id="UP000037020"/>
    </source>
</evidence>
<name>A0ABR5J3Y5_9ACTN</name>
<evidence type="ECO:0000313" key="2">
    <source>
        <dbReference type="EMBL" id="KOG88094.1"/>
    </source>
</evidence>
<feature type="compositionally biased region" description="Basic residues" evidence="1">
    <location>
        <begin position="1"/>
        <end position="13"/>
    </location>
</feature>
<keyword evidence="3" id="KW-1185">Reference proteome</keyword>